<evidence type="ECO:0000256" key="1">
    <source>
        <dbReference type="SAM" id="MobiDB-lite"/>
    </source>
</evidence>
<dbReference type="Proteomes" id="UP000251714">
    <property type="component" value="Unassembled WGS sequence"/>
</dbReference>
<dbReference type="AlphaFoldDB" id="A0A365MPY9"/>
<feature type="compositionally biased region" description="Low complexity" evidence="1">
    <location>
        <begin position="195"/>
        <end position="212"/>
    </location>
</feature>
<reference evidence="2 3" key="1">
    <citation type="submission" date="2017-12" db="EMBL/GenBank/DDBJ databases">
        <title>Genome sequence of the mycotoxigenic crop pathogen Fusarium proliferatum, strain ITEM 2341 from Date Palm.</title>
        <authorList>
            <person name="Almiman B.F."/>
            <person name="Shittu T.A."/>
            <person name="Muthumeenakshi S."/>
            <person name="Baroncelli R."/>
            <person name="Sreenivasaprasada S."/>
        </authorList>
    </citation>
    <scope>NUCLEOTIDE SEQUENCE [LARGE SCALE GENOMIC DNA]</scope>
    <source>
        <strain evidence="2 3">ITEM 2341</strain>
    </source>
</reference>
<feature type="compositionally biased region" description="Basic and acidic residues" evidence="1">
    <location>
        <begin position="160"/>
        <end position="172"/>
    </location>
</feature>
<comment type="caution">
    <text evidence="2">The sequence shown here is derived from an EMBL/GenBank/DDBJ whole genome shotgun (WGS) entry which is preliminary data.</text>
</comment>
<gene>
    <name evidence="2" type="ORF">FPRO05_05166</name>
</gene>
<accession>A0A365MPY9</accession>
<feature type="region of interest" description="Disordered" evidence="1">
    <location>
        <begin position="111"/>
        <end position="224"/>
    </location>
</feature>
<proteinExistence type="predicted"/>
<evidence type="ECO:0000313" key="2">
    <source>
        <dbReference type="EMBL" id="RBA10577.1"/>
    </source>
</evidence>
<name>A0A365MPY9_GIBIN</name>
<organism evidence="2 3">
    <name type="scientific">Gibberella intermedia</name>
    <name type="common">Bulb rot disease fungus</name>
    <name type="synonym">Fusarium proliferatum</name>
    <dbReference type="NCBI Taxonomy" id="948311"/>
    <lineage>
        <taxon>Eukaryota</taxon>
        <taxon>Fungi</taxon>
        <taxon>Dikarya</taxon>
        <taxon>Ascomycota</taxon>
        <taxon>Pezizomycotina</taxon>
        <taxon>Sordariomycetes</taxon>
        <taxon>Hypocreomycetidae</taxon>
        <taxon>Hypocreales</taxon>
        <taxon>Nectriaceae</taxon>
        <taxon>Fusarium</taxon>
        <taxon>Fusarium fujikuroi species complex</taxon>
    </lineage>
</organism>
<evidence type="ECO:0000313" key="3">
    <source>
        <dbReference type="Proteomes" id="UP000251714"/>
    </source>
</evidence>
<dbReference type="EMBL" id="PKMI01000061">
    <property type="protein sequence ID" value="RBA10577.1"/>
    <property type="molecule type" value="Genomic_DNA"/>
</dbReference>
<protein>
    <submittedName>
        <fullName evidence="2">Uncharacterized protein</fullName>
    </submittedName>
</protein>
<sequence length="224" mass="25276">MISSFETLQYHPTPGEPKVLSEEWIRLKLDKKTPPPDPRYVLAREIEIISTQWPWEWTKGFEPEKWTIAMMRDLRDLIKGVGLIRSARERDKSNPKLSRDDLSNALGYYELDTKKEKKQQSSSADKGGDSKSPKSKPSPQPEGMESEPSVQPQPEEPSETVERAEAHVRESVETEMQIDSDVPVHEPVAENATDSNSSSPQSQPTPSLPSTPEDTIKSLELLEL</sequence>